<comment type="caution">
    <text evidence="3">The sequence shown here is derived from an EMBL/GenBank/DDBJ whole genome shotgun (WGS) entry which is preliminary data.</text>
</comment>
<dbReference type="CDD" id="cd00563">
    <property type="entry name" value="Dtyr_deacylase"/>
    <property type="match status" value="1"/>
</dbReference>
<dbReference type="Proteomes" id="UP000807825">
    <property type="component" value="Unassembled WGS sequence"/>
</dbReference>
<evidence type="ECO:0000256" key="2">
    <source>
        <dbReference type="HAMAP-Rule" id="MF_00518"/>
    </source>
</evidence>
<dbReference type="EMBL" id="JACRDE010000464">
    <property type="protein sequence ID" value="MBI5251340.1"/>
    <property type="molecule type" value="Genomic_DNA"/>
</dbReference>
<comment type="subcellular location">
    <subcellularLocation>
        <location evidence="2">Cytoplasm</location>
    </subcellularLocation>
</comment>
<dbReference type="AlphaFoldDB" id="A0A9D6Z4V6"/>
<keyword evidence="2" id="KW-0694">RNA-binding</keyword>
<dbReference type="PANTHER" id="PTHR10472">
    <property type="entry name" value="D-TYROSYL-TRNA TYR DEACYLASE"/>
    <property type="match status" value="1"/>
</dbReference>
<dbReference type="PANTHER" id="PTHR10472:SF5">
    <property type="entry name" value="D-AMINOACYL-TRNA DEACYLASE 1"/>
    <property type="match status" value="1"/>
</dbReference>
<dbReference type="NCBIfam" id="TIGR00256">
    <property type="entry name" value="D-aminoacyl-tRNA deacylase"/>
    <property type="match status" value="1"/>
</dbReference>
<dbReference type="InterPro" id="IPR003732">
    <property type="entry name" value="Daa-tRNA_deacyls_DTD"/>
</dbReference>
<dbReference type="InterPro" id="IPR023509">
    <property type="entry name" value="DTD-like_sf"/>
</dbReference>
<evidence type="ECO:0000256" key="1">
    <source>
        <dbReference type="ARBA" id="ARBA00009673"/>
    </source>
</evidence>
<evidence type="ECO:0000313" key="4">
    <source>
        <dbReference type="Proteomes" id="UP000807825"/>
    </source>
</evidence>
<comment type="domain">
    <text evidence="2">A Gly-cisPro motif from one monomer fits into the active site of the other monomer to allow specific chiral rejection of L-amino acids.</text>
</comment>
<dbReference type="GO" id="GO:0051500">
    <property type="term" value="F:D-tyrosyl-tRNA(Tyr) deacylase activity"/>
    <property type="evidence" value="ECO:0007669"/>
    <property type="project" value="TreeGrafter"/>
</dbReference>
<sequence length="146" mass="15504">MRAVVQRVSSAKVSVDGKIVGEIGQGMLVLLAAGNGDGPEQVRWMADKLSGLRIFADEAGKMNLGLPDVAGSMLVVSQFTLYGDCRKGKRPSYANSAPPEEASVLYSSFVETLRSMNIPVEEGIFGAMMKVELVNDGPVTLIVDSP</sequence>
<dbReference type="GO" id="GO:0043908">
    <property type="term" value="F:Ser(Gly)-tRNA(Ala) hydrolase activity"/>
    <property type="evidence" value="ECO:0007669"/>
    <property type="project" value="UniProtKB-UniRule"/>
</dbReference>
<protein>
    <recommendedName>
        <fullName evidence="2">D-aminoacyl-tRNA deacylase</fullName>
        <shortName evidence="2">DTD</shortName>
        <ecNumber evidence="2">3.1.1.96</ecNumber>
    </recommendedName>
    <alternativeName>
        <fullName evidence="2">Gly-tRNA(Ala) deacylase</fullName>
        <ecNumber evidence="2">3.1.1.-</ecNumber>
    </alternativeName>
</protein>
<feature type="short sequence motif" description="Gly-cisPro motif, important for rejection of L-amino acids" evidence="2">
    <location>
        <begin position="137"/>
        <end position="138"/>
    </location>
</feature>
<dbReference type="GO" id="GO:0000049">
    <property type="term" value="F:tRNA binding"/>
    <property type="evidence" value="ECO:0007669"/>
    <property type="project" value="UniProtKB-UniRule"/>
</dbReference>
<keyword evidence="2" id="KW-0963">Cytoplasm</keyword>
<dbReference type="SUPFAM" id="SSF69500">
    <property type="entry name" value="DTD-like"/>
    <property type="match status" value="1"/>
</dbReference>
<keyword evidence="2" id="KW-0820">tRNA-binding</keyword>
<name>A0A9D6Z4V6_9BACT</name>
<proteinExistence type="inferred from homology"/>
<evidence type="ECO:0000313" key="3">
    <source>
        <dbReference type="EMBL" id="MBI5251340.1"/>
    </source>
</evidence>
<comment type="subunit">
    <text evidence="2">Homodimer.</text>
</comment>
<dbReference type="EC" id="3.1.1.96" evidence="2"/>
<dbReference type="EC" id="3.1.1.-" evidence="2"/>
<dbReference type="GO" id="GO:0019478">
    <property type="term" value="P:D-amino acid catabolic process"/>
    <property type="evidence" value="ECO:0007669"/>
    <property type="project" value="UniProtKB-UniRule"/>
</dbReference>
<comment type="catalytic activity">
    <reaction evidence="2">
        <text>a D-aminoacyl-tRNA + H2O = a tRNA + a D-alpha-amino acid + H(+)</text>
        <dbReference type="Rhea" id="RHEA:13953"/>
        <dbReference type="Rhea" id="RHEA-COMP:10123"/>
        <dbReference type="Rhea" id="RHEA-COMP:10124"/>
        <dbReference type="ChEBI" id="CHEBI:15377"/>
        <dbReference type="ChEBI" id="CHEBI:15378"/>
        <dbReference type="ChEBI" id="CHEBI:59871"/>
        <dbReference type="ChEBI" id="CHEBI:78442"/>
        <dbReference type="ChEBI" id="CHEBI:79333"/>
        <dbReference type="EC" id="3.1.1.96"/>
    </reaction>
</comment>
<dbReference type="HAMAP" id="MF_00518">
    <property type="entry name" value="Deacylase_Dtd"/>
    <property type="match status" value="1"/>
</dbReference>
<gene>
    <name evidence="2" type="primary">dtd</name>
    <name evidence="3" type="ORF">HY912_17770</name>
</gene>
<dbReference type="GO" id="GO:0106026">
    <property type="term" value="F:Gly-tRNA(Ala) deacylase activity"/>
    <property type="evidence" value="ECO:0007669"/>
    <property type="project" value="UniProtKB-UniRule"/>
</dbReference>
<comment type="catalytic activity">
    <reaction evidence="2">
        <text>glycyl-tRNA(Ala) + H2O = tRNA(Ala) + glycine + H(+)</text>
        <dbReference type="Rhea" id="RHEA:53744"/>
        <dbReference type="Rhea" id="RHEA-COMP:9657"/>
        <dbReference type="Rhea" id="RHEA-COMP:13640"/>
        <dbReference type="ChEBI" id="CHEBI:15377"/>
        <dbReference type="ChEBI" id="CHEBI:15378"/>
        <dbReference type="ChEBI" id="CHEBI:57305"/>
        <dbReference type="ChEBI" id="CHEBI:78442"/>
        <dbReference type="ChEBI" id="CHEBI:78522"/>
    </reaction>
</comment>
<accession>A0A9D6Z4V6</accession>
<dbReference type="Pfam" id="PF02580">
    <property type="entry name" value="Tyr_Deacylase"/>
    <property type="match status" value="1"/>
</dbReference>
<keyword evidence="2 3" id="KW-0378">Hydrolase</keyword>
<dbReference type="GO" id="GO:0005737">
    <property type="term" value="C:cytoplasm"/>
    <property type="evidence" value="ECO:0007669"/>
    <property type="project" value="UniProtKB-SubCell"/>
</dbReference>
<organism evidence="3 4">
    <name type="scientific">Desulfomonile tiedjei</name>
    <dbReference type="NCBI Taxonomy" id="2358"/>
    <lineage>
        <taxon>Bacteria</taxon>
        <taxon>Pseudomonadati</taxon>
        <taxon>Thermodesulfobacteriota</taxon>
        <taxon>Desulfomonilia</taxon>
        <taxon>Desulfomonilales</taxon>
        <taxon>Desulfomonilaceae</taxon>
        <taxon>Desulfomonile</taxon>
    </lineage>
</organism>
<reference evidence="3" key="1">
    <citation type="submission" date="2020-07" db="EMBL/GenBank/DDBJ databases">
        <title>Huge and variable diversity of episymbiotic CPR bacteria and DPANN archaea in groundwater ecosystems.</title>
        <authorList>
            <person name="He C.Y."/>
            <person name="Keren R."/>
            <person name="Whittaker M."/>
            <person name="Farag I.F."/>
            <person name="Doudna J."/>
            <person name="Cate J.H.D."/>
            <person name="Banfield J.F."/>
        </authorList>
    </citation>
    <scope>NUCLEOTIDE SEQUENCE</scope>
    <source>
        <strain evidence="3">NC_groundwater_1664_Pr3_B-0.1um_52_9</strain>
    </source>
</reference>
<comment type="similarity">
    <text evidence="1 2">Belongs to the DTD family.</text>
</comment>
<dbReference type="FunFam" id="3.50.80.10:FF:000001">
    <property type="entry name" value="D-aminoacyl-tRNA deacylase"/>
    <property type="match status" value="1"/>
</dbReference>
<comment type="function">
    <text evidence="2">An aminoacyl-tRNA editing enzyme that deacylates mischarged D-aminoacyl-tRNAs. Also deacylates mischarged glycyl-tRNA(Ala), protecting cells against glycine mischarging by AlaRS. Acts via tRNA-based rather than protein-based catalysis; rejects L-amino acids rather than detecting D-amino acids in the active site. By recycling D-aminoacyl-tRNA to D-amino acids and free tRNA molecules, this enzyme counteracts the toxicity associated with the formation of D-aminoacyl-tRNA entities in vivo and helps enforce protein L-homochirality.</text>
</comment>
<dbReference type="Gene3D" id="3.50.80.10">
    <property type="entry name" value="D-tyrosyl-tRNA(Tyr) deacylase"/>
    <property type="match status" value="1"/>
</dbReference>